<dbReference type="AlphaFoldDB" id="A0AAV2AM03"/>
<proteinExistence type="predicted"/>
<accession>A0AAV2AM03</accession>
<dbReference type="EMBL" id="CAXIEN010000186">
    <property type="protein sequence ID" value="CAL1285001.1"/>
    <property type="molecule type" value="Genomic_DNA"/>
</dbReference>
<sequence>VVKIDFFFVINEVLILNDLLNSDYFERNLKLNVMKFHLLEIALFLTFTSS</sequence>
<protein>
    <submittedName>
        <fullName evidence="1">Uncharacterized protein</fullName>
    </submittedName>
</protein>
<reference evidence="1 2" key="1">
    <citation type="submission" date="2024-04" db="EMBL/GenBank/DDBJ databases">
        <authorList>
            <person name="Rising A."/>
            <person name="Reimegard J."/>
            <person name="Sonavane S."/>
            <person name="Akerstrom W."/>
            <person name="Nylinder S."/>
            <person name="Hedman E."/>
            <person name="Kallberg Y."/>
        </authorList>
    </citation>
    <scope>NUCLEOTIDE SEQUENCE [LARGE SCALE GENOMIC DNA]</scope>
</reference>
<gene>
    <name evidence="1" type="ORF">LARSCL_LOCUS13456</name>
</gene>
<organism evidence="1 2">
    <name type="scientific">Larinioides sclopetarius</name>
    <dbReference type="NCBI Taxonomy" id="280406"/>
    <lineage>
        <taxon>Eukaryota</taxon>
        <taxon>Metazoa</taxon>
        <taxon>Ecdysozoa</taxon>
        <taxon>Arthropoda</taxon>
        <taxon>Chelicerata</taxon>
        <taxon>Arachnida</taxon>
        <taxon>Araneae</taxon>
        <taxon>Araneomorphae</taxon>
        <taxon>Entelegynae</taxon>
        <taxon>Araneoidea</taxon>
        <taxon>Araneidae</taxon>
        <taxon>Larinioides</taxon>
    </lineage>
</organism>
<comment type="caution">
    <text evidence="1">The sequence shown here is derived from an EMBL/GenBank/DDBJ whole genome shotgun (WGS) entry which is preliminary data.</text>
</comment>
<evidence type="ECO:0000313" key="1">
    <source>
        <dbReference type="EMBL" id="CAL1285001.1"/>
    </source>
</evidence>
<feature type="non-terminal residue" evidence="1">
    <location>
        <position position="1"/>
    </location>
</feature>
<dbReference type="Proteomes" id="UP001497382">
    <property type="component" value="Unassembled WGS sequence"/>
</dbReference>
<keyword evidence="2" id="KW-1185">Reference proteome</keyword>
<evidence type="ECO:0000313" key="2">
    <source>
        <dbReference type="Proteomes" id="UP001497382"/>
    </source>
</evidence>
<name>A0AAV2AM03_9ARAC</name>